<reference evidence="1" key="1">
    <citation type="submission" date="2021-06" db="EMBL/GenBank/DDBJ databases">
        <authorList>
            <consortium name="DOE Joint Genome Institute"/>
            <person name="Mondo S.J."/>
            <person name="Amses K.R."/>
            <person name="Simmons D.R."/>
            <person name="Longcore J.E."/>
            <person name="Seto K."/>
            <person name="Alves G.H."/>
            <person name="Bonds A.E."/>
            <person name="Quandt C.A."/>
            <person name="Davis W.J."/>
            <person name="Chang Y."/>
            <person name="Letcher P.M."/>
            <person name="Powell M.J."/>
            <person name="Kuo A."/>
            <person name="Labutti K."/>
            <person name="Pangilinan J."/>
            <person name="Andreopoulos W."/>
            <person name="Tritt A."/>
            <person name="Riley R."/>
            <person name="Hundley H."/>
            <person name="Johnson J."/>
            <person name="Lipzen A."/>
            <person name="Barry K."/>
            <person name="Berbee M.L."/>
            <person name="Buchler N.E."/>
            <person name="Grigoriev I.V."/>
            <person name="Spatafora J.W."/>
            <person name="Stajich J.E."/>
            <person name="James T.Y."/>
        </authorList>
    </citation>
    <scope>NUCLEOTIDE SEQUENCE</scope>
    <source>
        <strain evidence="1">AG</strain>
    </source>
</reference>
<dbReference type="GeneID" id="75916322"/>
<dbReference type="AlphaFoldDB" id="A0AAD5HAP0"/>
<evidence type="ECO:0000313" key="2">
    <source>
        <dbReference type="Proteomes" id="UP001206595"/>
    </source>
</evidence>
<comment type="caution">
    <text evidence="1">The sequence shown here is derived from an EMBL/GenBank/DDBJ whole genome shotgun (WGS) entry which is preliminary data.</text>
</comment>
<organism evidence="1 2">
    <name type="scientific">Umbelopsis ramanniana AG</name>
    <dbReference type="NCBI Taxonomy" id="1314678"/>
    <lineage>
        <taxon>Eukaryota</taxon>
        <taxon>Fungi</taxon>
        <taxon>Fungi incertae sedis</taxon>
        <taxon>Mucoromycota</taxon>
        <taxon>Mucoromycotina</taxon>
        <taxon>Umbelopsidomycetes</taxon>
        <taxon>Umbelopsidales</taxon>
        <taxon>Umbelopsidaceae</taxon>
        <taxon>Umbelopsis</taxon>
    </lineage>
</organism>
<sequence>MYLVSYHCQLVFFIRQSCRNCLWRPPPYNLKYHVIINLVSENKNHYLVFSAIMDAPMLFYITGNNI</sequence>
<keyword evidence="2" id="KW-1185">Reference proteome</keyword>
<evidence type="ECO:0000313" key="1">
    <source>
        <dbReference type="EMBL" id="KAI8577142.1"/>
    </source>
</evidence>
<dbReference type="EMBL" id="MU620944">
    <property type="protein sequence ID" value="KAI8577142.1"/>
    <property type="molecule type" value="Genomic_DNA"/>
</dbReference>
<dbReference type="Proteomes" id="UP001206595">
    <property type="component" value="Unassembled WGS sequence"/>
</dbReference>
<name>A0AAD5HAP0_UMBRA</name>
<gene>
    <name evidence="1" type="ORF">K450DRAFT_253071</name>
</gene>
<dbReference type="RefSeq" id="XP_051442146.1">
    <property type="nucleotide sequence ID" value="XM_051590979.1"/>
</dbReference>
<protein>
    <submittedName>
        <fullName evidence="1">Uncharacterized protein</fullName>
    </submittedName>
</protein>
<proteinExistence type="predicted"/>
<accession>A0AAD5HAP0</accession>
<reference evidence="1" key="2">
    <citation type="journal article" date="2022" name="Proc. Natl. Acad. Sci. U.S.A.">
        <title>Diploid-dominant life cycles characterize the early evolution of Fungi.</title>
        <authorList>
            <person name="Amses K.R."/>
            <person name="Simmons D.R."/>
            <person name="Longcore J.E."/>
            <person name="Mondo S.J."/>
            <person name="Seto K."/>
            <person name="Jeronimo G.H."/>
            <person name="Bonds A.E."/>
            <person name="Quandt C.A."/>
            <person name="Davis W.J."/>
            <person name="Chang Y."/>
            <person name="Federici B.A."/>
            <person name="Kuo A."/>
            <person name="LaButti K."/>
            <person name="Pangilinan J."/>
            <person name="Andreopoulos W."/>
            <person name="Tritt A."/>
            <person name="Riley R."/>
            <person name="Hundley H."/>
            <person name="Johnson J."/>
            <person name="Lipzen A."/>
            <person name="Barry K."/>
            <person name="Lang B.F."/>
            <person name="Cuomo C.A."/>
            <person name="Buchler N.E."/>
            <person name="Grigoriev I.V."/>
            <person name="Spatafora J.W."/>
            <person name="Stajich J.E."/>
            <person name="James T.Y."/>
        </authorList>
    </citation>
    <scope>NUCLEOTIDE SEQUENCE</scope>
    <source>
        <strain evidence="1">AG</strain>
    </source>
</reference>